<protein>
    <submittedName>
        <fullName evidence="2">Uncharacterized protein</fullName>
    </submittedName>
</protein>
<proteinExistence type="predicted"/>
<dbReference type="Proteomes" id="UP001154114">
    <property type="component" value="Chromosome 1"/>
</dbReference>
<feature type="region of interest" description="Disordered" evidence="1">
    <location>
        <begin position="358"/>
        <end position="416"/>
    </location>
</feature>
<name>A0A9N8KWU5_CHRIL</name>
<sequence length="416" mass="47710">MEPHRPKAKPDLMSIYRLQFYKKKNDWKLTKKVKKPPPSSQPAKSESVLEASYESEPPDLVASVCEEPNREAQQYSQSQCEIYQQPERSSTPFLGGEQWPQQRHFIELSHTPQPIGSESMGIVRGGPLAPYCLDQDSFIQQEVIAEQYLWWILITAQQYWQSQCGICQQPERSSTPFLGGEQWPQQRHFIELSHTPQPMFVEQYLWWILITAQQYWQSQCGICQQPERSSTPFLGGEQWPQQRHFIELSHTPQPIGSESMEIVRGGPLAPHCLDQDSFFQREVMTAEQYLWWILITAQQYWQPQCGICQQPERSSTPFLGGEQWPQQRHFIELSHTPQPLPSTVYVNEEEYNELLRRASEPSCGGDPVLAGSHLASPLAPSPPASPPRGRGRLLAPRSLHPPRPFGRGRGLNMNTS</sequence>
<keyword evidence="3" id="KW-1185">Reference proteome</keyword>
<reference evidence="2" key="1">
    <citation type="submission" date="2021-12" db="EMBL/GenBank/DDBJ databases">
        <authorList>
            <person name="King R."/>
        </authorList>
    </citation>
    <scope>NUCLEOTIDE SEQUENCE</scope>
</reference>
<feature type="compositionally biased region" description="Low complexity" evidence="1">
    <location>
        <begin position="369"/>
        <end position="378"/>
    </location>
</feature>
<accession>A0A9N8KWU5</accession>
<evidence type="ECO:0000313" key="3">
    <source>
        <dbReference type="Proteomes" id="UP001154114"/>
    </source>
</evidence>
<evidence type="ECO:0000313" key="2">
    <source>
        <dbReference type="EMBL" id="CAD0193928.1"/>
    </source>
</evidence>
<feature type="region of interest" description="Disordered" evidence="1">
    <location>
        <begin position="29"/>
        <end position="55"/>
    </location>
</feature>
<dbReference type="AlphaFoldDB" id="A0A9N8KWU5"/>
<evidence type="ECO:0000256" key="1">
    <source>
        <dbReference type="SAM" id="MobiDB-lite"/>
    </source>
</evidence>
<gene>
    <name evidence="2" type="ORF">CINC_LOCUS224</name>
</gene>
<dbReference type="EMBL" id="LR824004">
    <property type="protein sequence ID" value="CAD0193928.1"/>
    <property type="molecule type" value="Genomic_DNA"/>
</dbReference>
<organism evidence="2 3">
    <name type="scientific">Chrysodeixis includens</name>
    <name type="common">Soybean looper</name>
    <name type="synonym">Pseudoplusia includens</name>
    <dbReference type="NCBI Taxonomy" id="689277"/>
    <lineage>
        <taxon>Eukaryota</taxon>
        <taxon>Metazoa</taxon>
        <taxon>Ecdysozoa</taxon>
        <taxon>Arthropoda</taxon>
        <taxon>Hexapoda</taxon>
        <taxon>Insecta</taxon>
        <taxon>Pterygota</taxon>
        <taxon>Neoptera</taxon>
        <taxon>Endopterygota</taxon>
        <taxon>Lepidoptera</taxon>
        <taxon>Glossata</taxon>
        <taxon>Ditrysia</taxon>
        <taxon>Noctuoidea</taxon>
        <taxon>Noctuidae</taxon>
        <taxon>Plusiinae</taxon>
        <taxon>Chrysodeixis</taxon>
    </lineage>
</organism>